<feature type="region of interest" description="Disordered" evidence="1">
    <location>
        <begin position="1"/>
        <end position="61"/>
    </location>
</feature>
<reference evidence="3 4" key="1">
    <citation type="submission" date="2024-02" db="EMBL/GenBank/DDBJ databases">
        <title>Bacteria isolated from the canopy kelp, Nereocystis luetkeana.</title>
        <authorList>
            <person name="Pfister C.A."/>
            <person name="Younker I.T."/>
            <person name="Light S.H."/>
        </authorList>
    </citation>
    <scope>NUCLEOTIDE SEQUENCE [LARGE SCALE GENOMIC DNA]</scope>
    <source>
        <strain evidence="3 4">TI.2.07</strain>
    </source>
</reference>
<evidence type="ECO:0000313" key="4">
    <source>
        <dbReference type="Proteomes" id="UP001366060"/>
    </source>
</evidence>
<keyword evidence="2" id="KW-0812">Transmembrane</keyword>
<gene>
    <name evidence="3" type="ORF">V6255_01200</name>
</gene>
<feature type="transmembrane region" description="Helical" evidence="2">
    <location>
        <begin position="152"/>
        <end position="173"/>
    </location>
</feature>
<dbReference type="Proteomes" id="UP001366060">
    <property type="component" value="Unassembled WGS sequence"/>
</dbReference>
<organism evidence="3 4">
    <name type="scientific">Psychromonas arctica</name>
    <dbReference type="NCBI Taxonomy" id="168275"/>
    <lineage>
        <taxon>Bacteria</taxon>
        <taxon>Pseudomonadati</taxon>
        <taxon>Pseudomonadota</taxon>
        <taxon>Gammaproteobacteria</taxon>
        <taxon>Alteromonadales</taxon>
        <taxon>Psychromonadaceae</taxon>
        <taxon>Psychromonas</taxon>
    </lineage>
</organism>
<keyword evidence="2" id="KW-0472">Membrane</keyword>
<dbReference type="EMBL" id="JBAKBA010000001">
    <property type="protein sequence ID" value="MEL0657739.1"/>
    <property type="molecule type" value="Genomic_DNA"/>
</dbReference>
<evidence type="ECO:0000256" key="2">
    <source>
        <dbReference type="SAM" id="Phobius"/>
    </source>
</evidence>
<name>A0ABU9H789_9GAMM</name>
<feature type="compositionally biased region" description="Low complexity" evidence="1">
    <location>
        <begin position="19"/>
        <end position="33"/>
    </location>
</feature>
<protein>
    <submittedName>
        <fullName evidence="3">Uncharacterized protein</fullName>
    </submittedName>
</protein>
<feature type="compositionally biased region" description="Polar residues" evidence="1">
    <location>
        <begin position="1"/>
        <end position="18"/>
    </location>
</feature>
<evidence type="ECO:0000313" key="3">
    <source>
        <dbReference type="EMBL" id="MEL0657739.1"/>
    </source>
</evidence>
<keyword evidence="2" id="KW-1133">Transmembrane helix</keyword>
<keyword evidence="4" id="KW-1185">Reference proteome</keyword>
<dbReference type="RefSeq" id="WP_341626497.1">
    <property type="nucleotide sequence ID" value="NZ_JBAKBA010000001.1"/>
</dbReference>
<proteinExistence type="predicted"/>
<sequence>MMENKQNMSNQNKTSQGTQQDALLDNDQLNDQLNDQESDNESLDSQQLGSEKLSNENVDAEVPHADTFNTETLGVKFDEITDVFNKVSKIAQEAGQWSESTIKLFFIEILRNVEAAKRFAVCQLLFIPLLILFIFSICICIGIIAYSLTSNLLIAVGMFLSAMGLVLVALAYWQKYLMRFFGFKATIAQLKEGADVISKAAKSFD</sequence>
<comment type="caution">
    <text evidence="3">The sequence shown here is derived from an EMBL/GenBank/DDBJ whole genome shotgun (WGS) entry which is preliminary data.</text>
</comment>
<evidence type="ECO:0000256" key="1">
    <source>
        <dbReference type="SAM" id="MobiDB-lite"/>
    </source>
</evidence>
<feature type="transmembrane region" description="Helical" evidence="2">
    <location>
        <begin position="124"/>
        <end position="146"/>
    </location>
</feature>
<accession>A0ABU9H789</accession>